<evidence type="ECO:0000313" key="8">
    <source>
        <dbReference type="EMBL" id="OFI32558.1"/>
    </source>
</evidence>
<dbReference type="OrthoDB" id="1884279at2"/>
<feature type="domain" description="Methyl-accepting transducer" evidence="6">
    <location>
        <begin position="269"/>
        <end position="505"/>
    </location>
</feature>
<accession>A0A1E8FAD2</accession>
<dbReference type="GO" id="GO:0004888">
    <property type="term" value="F:transmembrane signaling receptor activity"/>
    <property type="evidence" value="ECO:0007669"/>
    <property type="project" value="InterPro"/>
</dbReference>
<dbReference type="GO" id="GO:0006935">
    <property type="term" value="P:chemotaxis"/>
    <property type="evidence" value="ECO:0007669"/>
    <property type="project" value="InterPro"/>
</dbReference>
<dbReference type="PRINTS" id="PR00260">
    <property type="entry name" value="CHEMTRNSDUCR"/>
</dbReference>
<keyword evidence="5" id="KW-0472">Membrane</keyword>
<reference evidence="8 9" key="1">
    <citation type="submission" date="2016-09" db="EMBL/GenBank/DDBJ databases">
        <title>Alteromonas lipolytica, a new species isolated from sea water.</title>
        <authorList>
            <person name="Wu Y.-H."/>
            <person name="Cheng H."/>
            <person name="Xu X.-W."/>
        </authorList>
    </citation>
    <scope>NUCLEOTIDE SEQUENCE [LARGE SCALE GENOMIC DNA]</scope>
    <source>
        <strain evidence="8 9">JW12</strain>
    </source>
</reference>
<dbReference type="EMBL" id="MJIC01000016">
    <property type="protein sequence ID" value="OFI32558.1"/>
    <property type="molecule type" value="Genomic_DNA"/>
</dbReference>
<evidence type="ECO:0000259" key="6">
    <source>
        <dbReference type="PROSITE" id="PS50111"/>
    </source>
</evidence>
<evidence type="ECO:0000313" key="9">
    <source>
        <dbReference type="Proteomes" id="UP000176037"/>
    </source>
</evidence>
<comment type="caution">
    <text evidence="8">The sequence shown here is derived from an EMBL/GenBank/DDBJ whole genome shotgun (WGS) entry which is preliminary data.</text>
</comment>
<evidence type="ECO:0000259" key="7">
    <source>
        <dbReference type="PROSITE" id="PS50885"/>
    </source>
</evidence>
<evidence type="ECO:0000256" key="3">
    <source>
        <dbReference type="ARBA" id="ARBA00029447"/>
    </source>
</evidence>
<keyword evidence="2 4" id="KW-0807">Transducer</keyword>
<keyword evidence="9" id="KW-1185">Reference proteome</keyword>
<dbReference type="GO" id="GO:0007165">
    <property type="term" value="P:signal transduction"/>
    <property type="evidence" value="ECO:0007669"/>
    <property type="project" value="UniProtKB-KW"/>
</dbReference>
<dbReference type="SUPFAM" id="SSF58104">
    <property type="entry name" value="Methyl-accepting chemotaxis protein (MCP) signaling domain"/>
    <property type="match status" value="1"/>
</dbReference>
<dbReference type="PANTHER" id="PTHR32089">
    <property type="entry name" value="METHYL-ACCEPTING CHEMOTAXIS PROTEIN MCPB"/>
    <property type="match status" value="1"/>
</dbReference>
<dbReference type="PROSITE" id="PS50111">
    <property type="entry name" value="CHEMOTAXIS_TRANSDUC_2"/>
    <property type="match status" value="1"/>
</dbReference>
<dbReference type="Gene3D" id="1.10.287.950">
    <property type="entry name" value="Methyl-accepting chemotaxis protein"/>
    <property type="match status" value="1"/>
</dbReference>
<comment type="similarity">
    <text evidence="3">Belongs to the methyl-accepting chemotaxis (MCP) protein family.</text>
</comment>
<dbReference type="SMART" id="SM00283">
    <property type="entry name" value="MA"/>
    <property type="match status" value="1"/>
</dbReference>
<gene>
    <name evidence="8" type="ORF">BFC17_05230</name>
</gene>
<proteinExistence type="inferred from homology"/>
<dbReference type="InterPro" id="IPR004089">
    <property type="entry name" value="MCPsignal_dom"/>
</dbReference>
<dbReference type="InterPro" id="IPR004090">
    <property type="entry name" value="Chemotax_Me-accpt_rcpt"/>
</dbReference>
<dbReference type="Pfam" id="PF00015">
    <property type="entry name" value="MCPsignal"/>
    <property type="match status" value="1"/>
</dbReference>
<evidence type="ECO:0000256" key="4">
    <source>
        <dbReference type="PROSITE-ProRule" id="PRU00284"/>
    </source>
</evidence>
<evidence type="ECO:0000256" key="5">
    <source>
        <dbReference type="SAM" id="Phobius"/>
    </source>
</evidence>
<protein>
    <submittedName>
        <fullName evidence="8">Chemotaxis protein</fullName>
    </submittedName>
</protein>
<dbReference type="PROSITE" id="PS50885">
    <property type="entry name" value="HAMP"/>
    <property type="match status" value="1"/>
</dbReference>
<feature type="domain" description="HAMP" evidence="7">
    <location>
        <begin position="212"/>
        <end position="264"/>
    </location>
</feature>
<dbReference type="Proteomes" id="UP000176037">
    <property type="component" value="Unassembled WGS sequence"/>
</dbReference>
<comment type="subcellular location">
    <subcellularLocation>
        <location evidence="1">Membrane</location>
    </subcellularLocation>
</comment>
<dbReference type="PANTHER" id="PTHR32089:SF112">
    <property type="entry name" value="LYSOZYME-LIKE PROTEIN-RELATED"/>
    <property type="match status" value="1"/>
</dbReference>
<evidence type="ECO:0000256" key="1">
    <source>
        <dbReference type="ARBA" id="ARBA00004370"/>
    </source>
</evidence>
<dbReference type="AlphaFoldDB" id="A0A1E8FAD2"/>
<dbReference type="STRING" id="1856405.BFC17_05230"/>
<keyword evidence="5" id="KW-1133">Transmembrane helix</keyword>
<name>A0A1E8FAD2_9ALTE</name>
<dbReference type="Gene3D" id="6.10.340.10">
    <property type="match status" value="1"/>
</dbReference>
<keyword evidence="5" id="KW-0812">Transmembrane</keyword>
<sequence length="540" mass="58882">MIRFTSINHLIMTPVLAIIAVLVLLNIGSLAIAFSLMNSIDRVEQTHVVQERMVSDALTQFKTQVQEWKNVLLRGAVDKDREKYWARFQDRETDVQKILRQLVGNDELSSGAKASIERFLLAHQTMGRKYREGYQAFVAAGYNPHTGDTFVRGIDREPAELLQSAADDIAQTTQQAKQSVMSETSQLLWVVMGLSFILSGVCIAYLITNLRRNIVKPTREIATCLQQMEQKEYDYQLTYRSEHELGLVASATRHLQTKLQDTVTILSDAQQQIGRSHDLLEDVGAGIANGASEQRQSSDSLAQANEKLDEIVKSLGAITSQVAVASGHSQQQVQECYATFDAANKGFAELASTVSSASQIVNELQARSTSILTVVNVINEIADQTNLLALNAAIEAARAGEHGRGFAVVADEVRALAAKTQQSTQEINAILSAFEADSSKAVAAMESGQLQADVNAKSAQQALALLNELVRFIDETQSVVAALEGAATDQSVIQHQLDGVIANVMRSAENYQQLSQSNSISEAINLMSKNVMSVVSALSR</sequence>
<dbReference type="GO" id="GO:0016020">
    <property type="term" value="C:membrane"/>
    <property type="evidence" value="ECO:0007669"/>
    <property type="project" value="UniProtKB-SubCell"/>
</dbReference>
<dbReference type="RefSeq" id="WP_070178086.1">
    <property type="nucleotide sequence ID" value="NZ_BMJR01000005.1"/>
</dbReference>
<organism evidence="8 9">
    <name type="scientific">Alteromonas lipolytica</name>
    <dbReference type="NCBI Taxonomy" id="1856405"/>
    <lineage>
        <taxon>Bacteria</taxon>
        <taxon>Pseudomonadati</taxon>
        <taxon>Pseudomonadota</taxon>
        <taxon>Gammaproteobacteria</taxon>
        <taxon>Alteromonadales</taxon>
        <taxon>Alteromonadaceae</taxon>
        <taxon>Alteromonas/Salinimonas group</taxon>
        <taxon>Alteromonas</taxon>
    </lineage>
</organism>
<dbReference type="InterPro" id="IPR003660">
    <property type="entry name" value="HAMP_dom"/>
</dbReference>
<feature type="transmembrane region" description="Helical" evidence="5">
    <location>
        <begin position="187"/>
        <end position="207"/>
    </location>
</feature>
<evidence type="ECO:0000256" key="2">
    <source>
        <dbReference type="ARBA" id="ARBA00023224"/>
    </source>
</evidence>